<protein>
    <submittedName>
        <fullName evidence="4">PHB depolymerase family esterase</fullName>
    </submittedName>
</protein>
<feature type="region of interest" description="Disordered" evidence="3">
    <location>
        <begin position="41"/>
        <end position="74"/>
    </location>
</feature>
<dbReference type="RefSeq" id="WP_273672283.1">
    <property type="nucleotide sequence ID" value="NZ_JAQQXR010000006.1"/>
</dbReference>
<proteinExistence type="predicted"/>
<feature type="compositionally biased region" description="Low complexity" evidence="3">
    <location>
        <begin position="53"/>
        <end position="71"/>
    </location>
</feature>
<keyword evidence="2" id="KW-0378">Hydrolase</keyword>
<gene>
    <name evidence="4" type="ORF">OIK44_16740</name>
</gene>
<dbReference type="Proteomes" id="UP001221208">
    <property type="component" value="Unassembled WGS sequence"/>
</dbReference>
<dbReference type="NCBIfam" id="TIGR01840">
    <property type="entry name" value="esterase_phb"/>
    <property type="match status" value="1"/>
</dbReference>
<sequence>MDRFGARMVKAVTQWLRGLARVAKAQRRSANKLVNSLLAAPAPPKVRAKSRPKPAATAAKARPTATARPRAAAPPPGKWLSGYYLPPEAGRLPVRRLSYYLYLPAKAPSAAVRLRGMPLVVMLHGCGQSAPEFAQGTRMNRLAERKGYAVLYPQQSLSAHRHRCWKWYDKATQEGGGDVRLIVGAIEQLAQRYAIDRGRIYIGGISAGAGMANIVALTHPHLIAAVGLHSGPVYGACHGAVGALKVMRHGASQHMDGAIEAVLARSPAFPPLPTILIQGGADRVVRPVNQTQLMRQSLLLNRLHGATSVSDEVKPAGRAGSRNPANAQQIRDFYVGKKLLLRVARIERLEHAWSGGDASLPFNAKAGPDASKMMLDFFSLHRRAV</sequence>
<dbReference type="InterPro" id="IPR010126">
    <property type="entry name" value="Esterase_phb"/>
</dbReference>
<accession>A0ABT5K3A7</accession>
<reference evidence="4 5" key="1">
    <citation type="submission" date="2022-10" db="EMBL/GenBank/DDBJ databases">
        <title>Janthinobacterium sp. hw3 Genome sequencing.</title>
        <authorList>
            <person name="Park S."/>
        </authorList>
    </citation>
    <scope>NUCLEOTIDE SEQUENCE [LARGE SCALE GENOMIC DNA]</scope>
    <source>
        <strain evidence="5">hw3</strain>
    </source>
</reference>
<evidence type="ECO:0000313" key="5">
    <source>
        <dbReference type="Proteomes" id="UP001221208"/>
    </source>
</evidence>
<dbReference type="SUPFAM" id="SSF53474">
    <property type="entry name" value="alpha/beta-Hydrolases"/>
    <property type="match status" value="1"/>
</dbReference>
<dbReference type="PANTHER" id="PTHR43037:SF1">
    <property type="entry name" value="BLL1128 PROTEIN"/>
    <property type="match status" value="1"/>
</dbReference>
<dbReference type="InterPro" id="IPR050955">
    <property type="entry name" value="Plant_Biomass_Hydrol_Est"/>
</dbReference>
<name>A0ABT5K3A7_9BURK</name>
<dbReference type="EMBL" id="JAQQXR010000006">
    <property type="protein sequence ID" value="MDC8759231.1"/>
    <property type="molecule type" value="Genomic_DNA"/>
</dbReference>
<dbReference type="PANTHER" id="PTHR43037">
    <property type="entry name" value="UNNAMED PRODUCT-RELATED"/>
    <property type="match status" value="1"/>
</dbReference>
<evidence type="ECO:0000256" key="3">
    <source>
        <dbReference type="SAM" id="MobiDB-lite"/>
    </source>
</evidence>
<evidence type="ECO:0000313" key="4">
    <source>
        <dbReference type="EMBL" id="MDC8759231.1"/>
    </source>
</evidence>
<organism evidence="4 5">
    <name type="scientific">Janthinobacterium fluminis</name>
    <dbReference type="NCBI Taxonomy" id="2987524"/>
    <lineage>
        <taxon>Bacteria</taxon>
        <taxon>Pseudomonadati</taxon>
        <taxon>Pseudomonadota</taxon>
        <taxon>Betaproteobacteria</taxon>
        <taxon>Burkholderiales</taxon>
        <taxon>Oxalobacteraceae</taxon>
        <taxon>Janthinobacterium</taxon>
    </lineage>
</organism>
<evidence type="ECO:0000256" key="2">
    <source>
        <dbReference type="ARBA" id="ARBA00022801"/>
    </source>
</evidence>
<keyword evidence="5" id="KW-1185">Reference proteome</keyword>
<dbReference type="Gene3D" id="3.40.50.1820">
    <property type="entry name" value="alpha/beta hydrolase"/>
    <property type="match status" value="1"/>
</dbReference>
<evidence type="ECO:0000256" key="1">
    <source>
        <dbReference type="ARBA" id="ARBA00022729"/>
    </source>
</evidence>
<dbReference type="InterPro" id="IPR029058">
    <property type="entry name" value="AB_hydrolase_fold"/>
</dbReference>
<dbReference type="Pfam" id="PF10503">
    <property type="entry name" value="Esterase_PHB"/>
    <property type="match status" value="1"/>
</dbReference>
<comment type="caution">
    <text evidence="4">The sequence shown here is derived from an EMBL/GenBank/DDBJ whole genome shotgun (WGS) entry which is preliminary data.</text>
</comment>
<keyword evidence="1" id="KW-0732">Signal</keyword>